<dbReference type="EMBL" id="CP012154">
    <property type="protein sequence ID" value="AKS40871.1"/>
    <property type="molecule type" value="Genomic_DNA"/>
</dbReference>
<dbReference type="InterPro" id="IPR052534">
    <property type="entry name" value="Extracell_DNA_Util/SecSys_Comp"/>
</dbReference>
<dbReference type="InterPro" id="IPR007813">
    <property type="entry name" value="PilN"/>
</dbReference>
<dbReference type="STRING" id="1579979.WM2015_489"/>
<dbReference type="KEGG" id="wma:WM2015_489"/>
<dbReference type="PANTHER" id="PTHR40278:SF1">
    <property type="entry name" value="DNA UTILIZATION PROTEIN HOFN"/>
    <property type="match status" value="1"/>
</dbReference>
<dbReference type="InterPro" id="IPR043129">
    <property type="entry name" value="ATPase_NBD"/>
</dbReference>
<dbReference type="Pfam" id="PF05137">
    <property type="entry name" value="PilN"/>
    <property type="match status" value="1"/>
</dbReference>
<dbReference type="PANTHER" id="PTHR40278">
    <property type="entry name" value="DNA UTILIZATION PROTEIN HOFN"/>
    <property type="match status" value="1"/>
</dbReference>
<reference evidence="1 2" key="1">
    <citation type="submission" date="2015-07" db="EMBL/GenBank/DDBJ databases">
        <authorList>
            <person name="Noorani M."/>
        </authorList>
    </citation>
    <scope>NUCLEOTIDE SEQUENCE [LARGE SCALE GENOMIC DNA]</scope>
    <source>
        <strain evidence="1 2">KCTC 42284</strain>
    </source>
</reference>
<accession>A0A0K0XTC5</accession>
<dbReference type="SUPFAM" id="SSF53067">
    <property type="entry name" value="Actin-like ATPase domain"/>
    <property type="match status" value="1"/>
</dbReference>
<protein>
    <submittedName>
        <fullName evidence="1">Uncharacterized protein</fullName>
    </submittedName>
</protein>
<dbReference type="OrthoDB" id="5621075at2"/>
<dbReference type="Proteomes" id="UP000066624">
    <property type="component" value="Chromosome"/>
</dbReference>
<evidence type="ECO:0000313" key="2">
    <source>
        <dbReference type="Proteomes" id="UP000066624"/>
    </source>
</evidence>
<dbReference type="AlphaFoldDB" id="A0A0K0XTC5"/>
<sequence length="387" mass="43827">MNSNAVNNALGQMQARYRSSPLPGFLSWWRGELASLVPEGLRRRMVSPRPSLWLVLDESGDTLSAWRGGDAPERLDEFRVADDLQLLRQRWHEALERFEDGAPEIRLCLPERLVLETSVEQPLAVESNLDAALGYQLDQLTPFRAADVLFDHRIVDRNVRTGRLRIDLRLVPKNQINELLERLDVIGIHPHAIDTLPDDREVPLCEGFNLLPEAQRPRYVYKRARLNWVLAGVAVLVLGLVMAQSLYLRNRTVDRLQAEVAALRAEAEQVLALQRQLEDSLQAANFLAERRRRQPVVIQVLDEVSRVLPDDMWINQLQVRGTELTMMGLADGSQRLIEIINESPLLDEAEFRGAINVDPATGQERFNARATITRREVQDAAASGPGE</sequence>
<name>A0A0K0XTC5_9GAMM</name>
<gene>
    <name evidence="1" type="ORF">WM2015_489</name>
</gene>
<dbReference type="RefSeq" id="WP_049724547.1">
    <property type="nucleotide sequence ID" value="NZ_CP012154.1"/>
</dbReference>
<evidence type="ECO:0000313" key="1">
    <source>
        <dbReference type="EMBL" id="AKS40871.1"/>
    </source>
</evidence>
<organism evidence="1 2">
    <name type="scientific">Wenzhouxiangella marina</name>
    <dbReference type="NCBI Taxonomy" id="1579979"/>
    <lineage>
        <taxon>Bacteria</taxon>
        <taxon>Pseudomonadati</taxon>
        <taxon>Pseudomonadota</taxon>
        <taxon>Gammaproteobacteria</taxon>
        <taxon>Chromatiales</taxon>
        <taxon>Wenzhouxiangellaceae</taxon>
        <taxon>Wenzhouxiangella</taxon>
    </lineage>
</organism>
<keyword evidence="2" id="KW-1185">Reference proteome</keyword>
<proteinExistence type="predicted"/>